<reference evidence="2 3" key="1">
    <citation type="journal article" date="2013" name="Nature">
        <title>Insights into bilaterian evolution from three spiralian genomes.</title>
        <authorList>
            <person name="Simakov O."/>
            <person name="Marletaz F."/>
            <person name="Cho S.J."/>
            <person name="Edsinger-Gonzales E."/>
            <person name="Havlak P."/>
            <person name="Hellsten U."/>
            <person name="Kuo D.H."/>
            <person name="Larsson T."/>
            <person name="Lv J."/>
            <person name="Arendt D."/>
            <person name="Savage R."/>
            <person name="Osoegawa K."/>
            <person name="de Jong P."/>
            <person name="Grimwood J."/>
            <person name="Chapman J.A."/>
            <person name="Shapiro H."/>
            <person name="Aerts A."/>
            <person name="Otillar R.P."/>
            <person name="Terry A.Y."/>
            <person name="Boore J.L."/>
            <person name="Grigoriev I.V."/>
            <person name="Lindberg D.R."/>
            <person name="Seaver E.C."/>
            <person name="Weisblat D.A."/>
            <person name="Putnam N.H."/>
            <person name="Rokhsar D.S."/>
        </authorList>
    </citation>
    <scope>NUCLEOTIDE SEQUENCE [LARGE SCALE GENOMIC DNA]</scope>
</reference>
<dbReference type="EMBL" id="KB202237">
    <property type="protein sequence ID" value="ESO91597.1"/>
    <property type="molecule type" value="Genomic_DNA"/>
</dbReference>
<feature type="compositionally biased region" description="Polar residues" evidence="1">
    <location>
        <begin position="359"/>
        <end position="372"/>
    </location>
</feature>
<dbReference type="OMA" id="CERAKCH"/>
<dbReference type="KEGG" id="lgi:LOTGIDRAFT_163323"/>
<dbReference type="GeneID" id="20239382"/>
<proteinExistence type="predicted"/>
<accession>V4A4G5</accession>
<evidence type="ECO:0000256" key="1">
    <source>
        <dbReference type="SAM" id="MobiDB-lite"/>
    </source>
</evidence>
<feature type="region of interest" description="Disordered" evidence="1">
    <location>
        <begin position="104"/>
        <end position="178"/>
    </location>
</feature>
<dbReference type="HOGENOM" id="CLU_450020_0_0_1"/>
<evidence type="ECO:0000313" key="3">
    <source>
        <dbReference type="Proteomes" id="UP000030746"/>
    </source>
</evidence>
<dbReference type="RefSeq" id="XP_009057665.1">
    <property type="nucleotide sequence ID" value="XM_009059417.1"/>
</dbReference>
<dbReference type="CTD" id="20239382"/>
<evidence type="ECO:0000313" key="2">
    <source>
        <dbReference type="EMBL" id="ESO91597.1"/>
    </source>
</evidence>
<feature type="compositionally biased region" description="Polar residues" evidence="1">
    <location>
        <begin position="104"/>
        <end position="121"/>
    </location>
</feature>
<feature type="region of interest" description="Disordered" evidence="1">
    <location>
        <begin position="18"/>
        <end position="40"/>
    </location>
</feature>
<feature type="region of interest" description="Disordered" evidence="1">
    <location>
        <begin position="309"/>
        <end position="421"/>
    </location>
</feature>
<sequence>MSHDITVTLYVHHASVRSVRMDKSEPTTTAPPTEASETNTELPKQFHPNFMSPHGALDYGPFGTHPMSRPSGQSNMMFPMPQMFNPADPDMFPMVPPPVAAEMMSQQLPSSPQMHSGQPSDPQMYPGPPPSQQMYPGQQPDPQMYPGPPSSPQMYSGPLPNQQMYPEQPSNMMPMMPPMDPRAAFLPAADHPAILPVMTPDQNPMVPGTLLPNPSFLPLDYPFSTHPASTIHPETNWVPSAGVVGDMPLNTQTSESTPIPDPFFSFNSNFPENVFPDMHPFSNSAMSQSPPLITPIPQHLKQQQYYHPKGMSFIPQPNPQQSYKPGGKGTLSKPSHGSAVAAKETRSQPIIEPLPSETAVGSHQSIPPQGSHPQHPVDISVGPFSGLQSPTDGALFQPQPFSQQTNQFQGPQPRSQAEMFSRPFPEQPFPLGRGSSFPQLFPQHPFQYKPSSIDAQQFQNGDPNQGFSPFNFMPPFPHDPFLLPIPYAGERPEVQPGGNEPMAQAAEPGDFPGIMEYMNNENPFAMPPPPPFLNRHPAPQFPVLPPFLEGLPAPRSLACISTPCNVTCAIEEGQKQSILQLEEPFHKLVILQGYLRATRGSRPPACP</sequence>
<keyword evidence="3" id="KW-1185">Reference proteome</keyword>
<organism evidence="2 3">
    <name type="scientific">Lottia gigantea</name>
    <name type="common">Giant owl limpet</name>
    <dbReference type="NCBI Taxonomy" id="225164"/>
    <lineage>
        <taxon>Eukaryota</taxon>
        <taxon>Metazoa</taxon>
        <taxon>Spiralia</taxon>
        <taxon>Lophotrochozoa</taxon>
        <taxon>Mollusca</taxon>
        <taxon>Gastropoda</taxon>
        <taxon>Patellogastropoda</taxon>
        <taxon>Lottioidea</taxon>
        <taxon>Lottiidae</taxon>
        <taxon>Lottia</taxon>
    </lineage>
</organism>
<feature type="compositionally biased region" description="Low complexity" evidence="1">
    <location>
        <begin position="26"/>
        <end position="40"/>
    </location>
</feature>
<feature type="compositionally biased region" description="Polar residues" evidence="1">
    <location>
        <begin position="399"/>
        <end position="415"/>
    </location>
</feature>
<dbReference type="Proteomes" id="UP000030746">
    <property type="component" value="Unassembled WGS sequence"/>
</dbReference>
<gene>
    <name evidence="2" type="ORF">LOTGIDRAFT_163323</name>
</gene>
<dbReference type="AlphaFoldDB" id="V4A4G5"/>
<protein>
    <submittedName>
        <fullName evidence="2">Uncharacterized protein</fullName>
    </submittedName>
</protein>
<name>V4A4G5_LOTGI</name>